<gene>
    <name evidence="1" type="ORF">LEA_08496</name>
</gene>
<comment type="caution">
    <text evidence="1">The sequence shown here is derived from an EMBL/GenBank/DDBJ whole genome shotgun (WGS) entry which is preliminary data.</text>
</comment>
<dbReference type="EMBL" id="AJWY01005655">
    <property type="protein sequence ID" value="EKC69038.1"/>
    <property type="molecule type" value="Genomic_DNA"/>
</dbReference>
<accession>K1TH07</accession>
<dbReference type="AlphaFoldDB" id="K1TH07"/>
<sequence>MFMLPKWNRLLFSKNFLDNPKKAYKIMLALLTKDKETVGEALEELYGIV</sequence>
<organism evidence="1">
    <name type="scientific">human gut metagenome</name>
    <dbReference type="NCBI Taxonomy" id="408170"/>
    <lineage>
        <taxon>unclassified sequences</taxon>
        <taxon>metagenomes</taxon>
        <taxon>organismal metagenomes</taxon>
    </lineage>
</organism>
<name>K1TH07_9ZZZZ</name>
<evidence type="ECO:0000313" key="1">
    <source>
        <dbReference type="EMBL" id="EKC69038.1"/>
    </source>
</evidence>
<proteinExistence type="predicted"/>
<reference evidence="1" key="1">
    <citation type="journal article" date="2013" name="Environ. Microbiol.">
        <title>Microbiota from the distal guts of lean and obese adolescents exhibit partial functional redundancy besides clear differences in community structure.</title>
        <authorList>
            <person name="Ferrer M."/>
            <person name="Ruiz A."/>
            <person name="Lanza F."/>
            <person name="Haange S.B."/>
            <person name="Oberbach A."/>
            <person name="Till H."/>
            <person name="Bargiela R."/>
            <person name="Campoy C."/>
            <person name="Segura M.T."/>
            <person name="Richter M."/>
            <person name="von Bergen M."/>
            <person name="Seifert J."/>
            <person name="Suarez A."/>
        </authorList>
    </citation>
    <scope>NUCLEOTIDE SEQUENCE</scope>
</reference>
<protein>
    <submittedName>
        <fullName evidence="1">Uncharacterized protein</fullName>
    </submittedName>
</protein>